<feature type="domain" description="AMP-dependent synthetase/ligase" evidence="3">
    <location>
        <begin position="23"/>
        <end position="406"/>
    </location>
</feature>
<evidence type="ECO:0000313" key="4">
    <source>
        <dbReference type="EMBL" id="NKC33568.1"/>
    </source>
</evidence>
<dbReference type="GO" id="GO:0016874">
    <property type="term" value="F:ligase activity"/>
    <property type="evidence" value="ECO:0007669"/>
    <property type="project" value="UniProtKB-KW"/>
</dbReference>
<organism evidence="4 5">
    <name type="scientific">Falsiroseomonas selenitidurans</name>
    <dbReference type="NCBI Taxonomy" id="2716335"/>
    <lineage>
        <taxon>Bacteria</taxon>
        <taxon>Pseudomonadati</taxon>
        <taxon>Pseudomonadota</taxon>
        <taxon>Alphaproteobacteria</taxon>
        <taxon>Acetobacterales</taxon>
        <taxon>Roseomonadaceae</taxon>
        <taxon>Falsiroseomonas</taxon>
    </lineage>
</organism>
<evidence type="ECO:0000256" key="2">
    <source>
        <dbReference type="SAM" id="Phobius"/>
    </source>
</evidence>
<dbReference type="PANTHER" id="PTHR22754:SF32">
    <property type="entry name" value="DISCO-INTERACTING PROTEIN 2"/>
    <property type="match status" value="1"/>
</dbReference>
<dbReference type="SUPFAM" id="SSF56801">
    <property type="entry name" value="Acetyl-CoA synthetase-like"/>
    <property type="match status" value="1"/>
</dbReference>
<reference evidence="4 5" key="1">
    <citation type="submission" date="2020-03" db="EMBL/GenBank/DDBJ databases">
        <title>Roseomonas selenitidurans sp. nov. isolated from urban soil.</title>
        <authorList>
            <person name="Liu H."/>
        </authorList>
    </citation>
    <scope>NUCLEOTIDE SEQUENCE [LARGE SCALE GENOMIC DNA]</scope>
    <source>
        <strain evidence="4 5">BU-1</strain>
    </source>
</reference>
<name>A0ABX1E9R9_9PROT</name>
<evidence type="ECO:0000259" key="3">
    <source>
        <dbReference type="Pfam" id="PF00501"/>
    </source>
</evidence>
<protein>
    <submittedName>
        <fullName evidence="4">Fatty acyl-AMP ligase</fullName>
    </submittedName>
</protein>
<comment type="caution">
    <text evidence="4">The sequence shown here is derived from an EMBL/GenBank/DDBJ whole genome shotgun (WGS) entry which is preliminary data.</text>
</comment>
<dbReference type="Proteomes" id="UP000787635">
    <property type="component" value="Unassembled WGS sequence"/>
</dbReference>
<sequence length="556" mass="59332">MTGLLDPSLLDWVVLRHWQRGACTAVTGRALWQQATAQAAWIAARTPPAALVLVIGTTGPAMMALFLGIAASGRRAAFFPPASPLQDARHFFEQQGAALRAIDPAAICVMEEATAETVRAIAPDLAPRILAVPPAEGDSVAALDAFRARLGSDETLFVQHSSGTTGIKKAVAISGRMLAAQSAAYWPGLRAELGVARLSVASWLPLYHDMGLVAGFLLPMLGGDQVSVLDPFEWIGSPGRFLEMIAADRCDIAWMPNFAYRHFVRLRRALPPADLSSLRLWVDCSEPCRLADAEGFESAFADRGVRPGAVVGCYAMAETVFAVSQGSGARRRGLAVPGPLAPGTPMPASGALLVESGTAAPAGHRLVLSSGRVLPGVELAILDGERRLPPGHYGEIALRAPFLFSGHAGRSAAESGLDTEGYYRTGDLGTVWEEEVFVFGRLKEIIIVNGKNLFAGDVEAALAALPGLRPGRAVAFGIDSDQTGSEELILVAEHDAASGIPEAECRAAISRHLERVFLVKPRDVRVVPDRWLVKSTSGKISRDANRRRYLETFRQD</sequence>
<keyword evidence="5" id="KW-1185">Reference proteome</keyword>
<dbReference type="Gene3D" id="3.40.50.12780">
    <property type="entry name" value="N-terminal domain of ligase-like"/>
    <property type="match status" value="1"/>
</dbReference>
<dbReference type="InterPro" id="IPR045851">
    <property type="entry name" value="AMP-bd_C_sf"/>
</dbReference>
<evidence type="ECO:0000313" key="5">
    <source>
        <dbReference type="Proteomes" id="UP000787635"/>
    </source>
</evidence>
<accession>A0ABX1E9R9</accession>
<proteinExistence type="inferred from homology"/>
<keyword evidence="4" id="KW-0436">Ligase</keyword>
<dbReference type="EMBL" id="JAAVNE010000048">
    <property type="protein sequence ID" value="NKC33568.1"/>
    <property type="molecule type" value="Genomic_DNA"/>
</dbReference>
<keyword evidence="2" id="KW-1133">Transmembrane helix</keyword>
<dbReference type="PANTHER" id="PTHR22754">
    <property type="entry name" value="DISCO-INTERACTING PROTEIN 2 DIP2 -RELATED"/>
    <property type="match status" value="1"/>
</dbReference>
<evidence type="ECO:0000256" key="1">
    <source>
        <dbReference type="ARBA" id="ARBA00006432"/>
    </source>
</evidence>
<dbReference type="Gene3D" id="3.30.300.30">
    <property type="match status" value="1"/>
</dbReference>
<gene>
    <name evidence="4" type="ORF">HEQ75_22085</name>
</gene>
<dbReference type="InterPro" id="IPR000873">
    <property type="entry name" value="AMP-dep_synth/lig_dom"/>
</dbReference>
<dbReference type="InterPro" id="IPR042099">
    <property type="entry name" value="ANL_N_sf"/>
</dbReference>
<feature type="transmembrane region" description="Helical" evidence="2">
    <location>
        <begin position="49"/>
        <end position="71"/>
    </location>
</feature>
<dbReference type="Pfam" id="PF00501">
    <property type="entry name" value="AMP-binding"/>
    <property type="match status" value="1"/>
</dbReference>
<comment type="similarity">
    <text evidence="1">Belongs to the ATP-dependent AMP-binding enzyme family.</text>
</comment>
<keyword evidence="2" id="KW-0472">Membrane</keyword>
<keyword evidence="2" id="KW-0812">Transmembrane</keyword>
<dbReference type="RefSeq" id="WP_168034292.1">
    <property type="nucleotide sequence ID" value="NZ_JAAVNE010000048.1"/>
</dbReference>